<proteinExistence type="predicted"/>
<dbReference type="Proteomes" id="UP000462014">
    <property type="component" value="Unassembled WGS sequence"/>
</dbReference>
<name>A0A7K1SXD5_9SPHI</name>
<evidence type="ECO:0000313" key="1">
    <source>
        <dbReference type="EMBL" id="MVN21908.1"/>
    </source>
</evidence>
<dbReference type="EMBL" id="WPIK01000010">
    <property type="protein sequence ID" value="MVN22273.1"/>
    <property type="molecule type" value="Genomic_DNA"/>
</dbReference>
<evidence type="ECO:0000313" key="3">
    <source>
        <dbReference type="Proteomes" id="UP000462014"/>
    </source>
</evidence>
<protein>
    <submittedName>
        <fullName evidence="1">Uncharacterized protein</fullName>
    </submittedName>
</protein>
<reference evidence="1 3" key="1">
    <citation type="submission" date="2019-12" db="EMBL/GenBank/DDBJ databases">
        <title>Mucilaginibacter sp. HMF7410 genome sequencing and assembly.</title>
        <authorList>
            <person name="Kang H."/>
            <person name="Cha I."/>
            <person name="Kim H."/>
            <person name="Joh K."/>
        </authorList>
    </citation>
    <scope>NUCLEOTIDE SEQUENCE [LARGE SCALE GENOMIC DNA]</scope>
    <source>
        <strain evidence="1 3">HMF7410</strain>
    </source>
</reference>
<comment type="caution">
    <text evidence="1">The sequence shown here is derived from an EMBL/GenBank/DDBJ whole genome shotgun (WGS) entry which is preliminary data.</text>
</comment>
<accession>A0A7K1SXD5</accession>
<gene>
    <name evidence="1" type="ORF">GO621_10200</name>
    <name evidence="2" type="ORF">GO621_12090</name>
</gene>
<keyword evidence="3" id="KW-1185">Reference proteome</keyword>
<sequence>MLLFLAKAAPCVSTNPRPLGRGNFKVCFYDNLCLPMLDCPVRTGRPGHVLIGRCHGLQAVDKG</sequence>
<evidence type="ECO:0000313" key="2">
    <source>
        <dbReference type="EMBL" id="MVN22273.1"/>
    </source>
</evidence>
<organism evidence="1 3">
    <name type="scientific">Mucilaginibacter arboris</name>
    <dbReference type="NCBI Taxonomy" id="2682090"/>
    <lineage>
        <taxon>Bacteria</taxon>
        <taxon>Pseudomonadati</taxon>
        <taxon>Bacteroidota</taxon>
        <taxon>Sphingobacteriia</taxon>
        <taxon>Sphingobacteriales</taxon>
        <taxon>Sphingobacteriaceae</taxon>
        <taxon>Mucilaginibacter</taxon>
    </lineage>
</organism>
<dbReference type="AlphaFoldDB" id="A0A7K1SXD5"/>
<dbReference type="EMBL" id="WPIK01000008">
    <property type="protein sequence ID" value="MVN21908.1"/>
    <property type="molecule type" value="Genomic_DNA"/>
</dbReference>